<dbReference type="AlphaFoldDB" id="A0A371R681"/>
<evidence type="ECO:0008006" key="3">
    <source>
        <dbReference type="Google" id="ProtNLM"/>
    </source>
</evidence>
<protein>
    <recommendedName>
        <fullName evidence="3">PaREP2b</fullName>
    </recommendedName>
</protein>
<evidence type="ECO:0000313" key="2">
    <source>
        <dbReference type="Proteomes" id="UP000256877"/>
    </source>
</evidence>
<dbReference type="EMBL" id="NMUF01000004">
    <property type="protein sequence ID" value="RFA99998.1"/>
    <property type="molecule type" value="Genomic_DNA"/>
</dbReference>
<comment type="caution">
    <text evidence="1">The sequence shown here is derived from an EMBL/GenBank/DDBJ whole genome shotgun (WGS) entry which is preliminary data.</text>
</comment>
<organism evidence="1 2">
    <name type="scientific">Pyrobaculum aerophilum</name>
    <dbReference type="NCBI Taxonomy" id="13773"/>
    <lineage>
        <taxon>Archaea</taxon>
        <taxon>Thermoproteota</taxon>
        <taxon>Thermoprotei</taxon>
        <taxon>Thermoproteales</taxon>
        <taxon>Thermoproteaceae</taxon>
        <taxon>Pyrobaculum</taxon>
    </lineage>
</organism>
<evidence type="ECO:0000313" key="1">
    <source>
        <dbReference type="EMBL" id="RFA99998.1"/>
    </source>
</evidence>
<dbReference type="RefSeq" id="WP_116430389.1">
    <property type="nucleotide sequence ID" value="NZ_NMUF01000004.1"/>
</dbReference>
<proteinExistence type="predicted"/>
<accession>A0A371R681</accession>
<gene>
    <name evidence="1" type="ORF">CGL52_02210</name>
</gene>
<dbReference type="Proteomes" id="UP000256877">
    <property type="component" value="Unassembled WGS sequence"/>
</dbReference>
<reference evidence="1 2" key="1">
    <citation type="submission" date="2017-07" db="EMBL/GenBank/DDBJ databases">
        <title>Draft genome sequence of aerobic hyperthermophilic archaea, Pyrobaculum aerophilum YKB31 and YKB32.</title>
        <authorList>
            <person name="Mochizuki T."/>
            <person name="Berliner A.J."/>
            <person name="Yoshida-Takashima Y."/>
            <person name="Takaki Y."/>
            <person name="Nunoura T."/>
            <person name="Takai K."/>
        </authorList>
    </citation>
    <scope>NUCLEOTIDE SEQUENCE [LARGE SCALE GENOMIC DNA]</scope>
    <source>
        <strain evidence="1 2">YKB32</strain>
    </source>
</reference>
<name>A0A371R681_9CREN</name>
<sequence>MAWLVGVLGRREMGREEAEALRRAVRKAVERVKAKYGPRLYKTGGEALAELADRAAEEAFTLAATAAESPEAVRYMLLLLENAEGPVFGSRPRSPLEADAARVFAKVAEYVKRAEAEFGAGLLVWNYARAVAEAVLREAERVWEDALRGIATVEQAVKAAVIAAAGVAGALAVHDGLYSTAVVSATAAAVILAREGAFEKAVEYVKKAAEAAYEAAREIFEKARIALEKLYQLFVEAVARVLDYIRAHWFIMAATAAGLIAWAVAQQLDYTLWQNHVALNAGAIAGLAKAAGVGDKWKEVSNAVLTKTASEKEVVERIAQLGLDKGVVERAVSAFSTLRHAMDKKQIEYAVLELRRLASYVQAMKAANYKRILEEASKAWYEERDPAALWVLVALGARETGRAGKFVFEDDDDKVAYLTASFVLLSRLKEFVELRDRVYRAFERLEKAVEKGGFVLSDVWGDLNVLTEAEKMAREIANELNTIASRLEMAGYSGIAERLKVAMEKVIELAEAAADDLPAVDATRGERAVAALLSFVTGGLLGVTVERALAERGKWTVGALSIASAVRSTPKSFYDTFYSASGDEKPSEAKKLAFRIAALLTDPTMRAILASRQGVEAKIEQKIENDKRLVYVTFVENGRELLKAVWEAGKRLKPLWAEGEVVRLFKEITNLTATAFSGSKPLEGLNEEVWKRVAETAERVKEAIESIAKAVTIGALPTDAVLYPGLEYVFGHSSYLSQTFTYWALAKGEINLEQVYPSEEGLKPTWRIEDKYTKTVKEVLNGGHAALEELSKSGIDLRTALADVRINNELKAALEARPASSGGALRSC</sequence>